<name>A0A563VWY1_9CYAN</name>
<dbReference type="RefSeq" id="WP_144865796.1">
    <property type="nucleotide sequence ID" value="NZ_LR213799.1"/>
</dbReference>
<dbReference type="GO" id="GO:0016491">
    <property type="term" value="F:oxidoreductase activity"/>
    <property type="evidence" value="ECO:0007669"/>
    <property type="project" value="UniProtKB-KW"/>
</dbReference>
<dbReference type="PANTHER" id="PTHR43747:SF5">
    <property type="entry name" value="FAD-BINDING DOMAIN-CONTAINING PROTEIN"/>
    <property type="match status" value="1"/>
</dbReference>
<keyword evidence="5" id="KW-1185">Reference proteome</keyword>
<dbReference type="Gene3D" id="3.50.50.60">
    <property type="entry name" value="FAD/NAD(P)-binding domain"/>
    <property type="match status" value="1"/>
</dbReference>
<dbReference type="PANTHER" id="PTHR43747">
    <property type="entry name" value="FAD-BINDING PROTEIN"/>
    <property type="match status" value="1"/>
</dbReference>
<feature type="domain" description="FAD-binding" evidence="3">
    <location>
        <begin position="24"/>
        <end position="200"/>
    </location>
</feature>
<dbReference type="GO" id="GO:0071949">
    <property type="term" value="F:FAD binding"/>
    <property type="evidence" value="ECO:0007669"/>
    <property type="project" value="InterPro"/>
</dbReference>
<dbReference type="InterPro" id="IPR002938">
    <property type="entry name" value="FAD-bd"/>
</dbReference>
<accession>A0A563VWY1</accession>
<proteinExistence type="inferred from homology"/>
<organism evidence="4 5">
    <name type="scientific">Hyella patelloides LEGE 07179</name>
    <dbReference type="NCBI Taxonomy" id="945734"/>
    <lineage>
        <taxon>Bacteria</taxon>
        <taxon>Bacillati</taxon>
        <taxon>Cyanobacteriota</taxon>
        <taxon>Cyanophyceae</taxon>
        <taxon>Pleurocapsales</taxon>
        <taxon>Hyellaceae</taxon>
        <taxon>Hyella</taxon>
    </lineage>
</organism>
<dbReference type="OrthoDB" id="9806565at2"/>
<comment type="similarity">
    <text evidence="2">Belongs to the flavin-dependent halogenase family. Bacterial tryptophan halogenase subfamily.</text>
</comment>
<evidence type="ECO:0000259" key="3">
    <source>
        <dbReference type="Pfam" id="PF01494"/>
    </source>
</evidence>
<dbReference type="InterPro" id="IPR050816">
    <property type="entry name" value="Flavin-dep_Halogenase_NPB"/>
</dbReference>
<reference evidence="4 5" key="1">
    <citation type="submission" date="2019-01" db="EMBL/GenBank/DDBJ databases">
        <authorList>
            <person name="Brito A."/>
        </authorList>
    </citation>
    <scope>NUCLEOTIDE SEQUENCE [LARGE SCALE GENOMIC DNA]</scope>
    <source>
        <strain evidence="4">1</strain>
    </source>
</reference>
<evidence type="ECO:0000313" key="4">
    <source>
        <dbReference type="EMBL" id="VEP15962.1"/>
    </source>
</evidence>
<protein>
    <submittedName>
        <fullName evidence="4">Halogenase</fullName>
    </submittedName>
</protein>
<dbReference type="AlphaFoldDB" id="A0A563VWY1"/>
<dbReference type="Proteomes" id="UP000320055">
    <property type="component" value="Unassembled WGS sequence"/>
</dbReference>
<dbReference type="EMBL" id="CAACVJ010000323">
    <property type="protein sequence ID" value="VEP15962.1"/>
    <property type="molecule type" value="Genomic_DNA"/>
</dbReference>
<keyword evidence="1" id="KW-0560">Oxidoreductase</keyword>
<dbReference type="Pfam" id="PF01494">
    <property type="entry name" value="FAD_binding_3"/>
    <property type="match status" value="1"/>
</dbReference>
<dbReference type="SUPFAM" id="SSF51905">
    <property type="entry name" value="FAD/NAD(P)-binding domain"/>
    <property type="match status" value="1"/>
</dbReference>
<evidence type="ECO:0000256" key="1">
    <source>
        <dbReference type="ARBA" id="ARBA00023002"/>
    </source>
</evidence>
<evidence type="ECO:0000256" key="2">
    <source>
        <dbReference type="ARBA" id="ARBA00038396"/>
    </source>
</evidence>
<evidence type="ECO:0000313" key="5">
    <source>
        <dbReference type="Proteomes" id="UP000320055"/>
    </source>
</evidence>
<dbReference type="InterPro" id="IPR036188">
    <property type="entry name" value="FAD/NAD-bd_sf"/>
</dbReference>
<gene>
    <name evidence="4" type="ORF">H1P_390030</name>
</gene>
<sequence length="556" mass="63466">MSVQTNYNSNYLGSNHLGKSSRSEYQVVVIGAGPQGILYASWLKQARPELQVIVLERETKPKFKIGESTLSGFCKALRSVGISQEALQLLFFPKNGLGFFHVDESIAKVTEAPEYILETFDETFQVERRLLDGLLIANARRLGVEVIQGAKVELANSEFSARGNQIVYRYQQQKYELKSRLVVDASGPASVIARHLGLYNKENVNFQSNAVWGYFKNLNRLGDRQDWSNVAQFSRDEYTQHFCFREGWMWYIPLISWENVPDAQSDSILNRFLGSEAQLPTKEELAALHGCPEEDVVSIGMVLRQDRDSQFAQGRKVAFDHYASKYPAIQQMLGGAELISDLYGTQQPLRARANIRGYAEQIVGDGWLSIGEAAFFVDPLISPGLTGGVATAYFAAQSTLKALDNENFSRQMFTDYEFYARKLYEALERDNQLVYMSFNHPQAIELIQRFQEIDARRHFNQHICSDYSLADTNVWGILNPLYQSLQKQLWQIMRQAEITVGEHKAIEEQSIKDYEFMVEQINVYLSSYLNSHLELTPYITQNEVTEKLETELAFVK</sequence>